<dbReference type="InterPro" id="IPR001322">
    <property type="entry name" value="Lamin_tail_dom"/>
</dbReference>
<evidence type="ECO:0000313" key="8">
    <source>
        <dbReference type="Proteomes" id="UP000515154"/>
    </source>
</evidence>
<feature type="domain" description="LTD" evidence="6">
    <location>
        <begin position="465"/>
        <end position="586"/>
    </location>
</feature>
<evidence type="ECO:0000259" key="7">
    <source>
        <dbReference type="PROSITE" id="PS51842"/>
    </source>
</evidence>
<dbReference type="PROSITE" id="PS51841">
    <property type="entry name" value="LTD"/>
    <property type="match status" value="1"/>
</dbReference>
<evidence type="ECO:0000256" key="4">
    <source>
        <dbReference type="RuleBase" id="RU000685"/>
    </source>
</evidence>
<dbReference type="SUPFAM" id="SSF64593">
    <property type="entry name" value="Intermediate filament protein, coiled coil region"/>
    <property type="match status" value="2"/>
</dbReference>
<evidence type="ECO:0000259" key="6">
    <source>
        <dbReference type="PROSITE" id="PS51841"/>
    </source>
</evidence>
<dbReference type="SUPFAM" id="SSF90257">
    <property type="entry name" value="Myosin rod fragments"/>
    <property type="match status" value="1"/>
</dbReference>
<dbReference type="Pfam" id="PF00038">
    <property type="entry name" value="Filament"/>
    <property type="match status" value="1"/>
</dbReference>
<dbReference type="Proteomes" id="UP000515154">
    <property type="component" value="Linkage group LG21"/>
</dbReference>
<dbReference type="GO" id="GO:0005652">
    <property type="term" value="C:nuclear lamina"/>
    <property type="evidence" value="ECO:0007669"/>
    <property type="project" value="TreeGrafter"/>
</dbReference>
<keyword evidence="1 3" id="KW-0403">Intermediate filament</keyword>
<feature type="coiled-coil region" evidence="5">
    <location>
        <begin position="56"/>
        <end position="250"/>
    </location>
</feature>
<dbReference type="GO" id="GO:0007097">
    <property type="term" value="P:nuclear migration"/>
    <property type="evidence" value="ECO:0007669"/>
    <property type="project" value="TreeGrafter"/>
</dbReference>
<dbReference type="RefSeq" id="XP_029649219.1">
    <property type="nucleotide sequence ID" value="XM_029793359.2"/>
</dbReference>
<evidence type="ECO:0000256" key="2">
    <source>
        <dbReference type="ARBA" id="ARBA00023054"/>
    </source>
</evidence>
<dbReference type="Gene3D" id="1.20.5.170">
    <property type="match status" value="1"/>
</dbReference>
<evidence type="ECO:0000256" key="5">
    <source>
        <dbReference type="SAM" id="Coils"/>
    </source>
</evidence>
<evidence type="ECO:0000256" key="1">
    <source>
        <dbReference type="ARBA" id="ARBA00022754"/>
    </source>
</evidence>
<dbReference type="PANTHER" id="PTHR45721:SF12">
    <property type="entry name" value="INTERMEDIATE FILAMENT PROTEIN IFA-1"/>
    <property type="match status" value="1"/>
</dbReference>
<dbReference type="Gene3D" id="2.60.40.1260">
    <property type="entry name" value="Lamin Tail domain"/>
    <property type="match status" value="1"/>
</dbReference>
<comment type="similarity">
    <text evidence="3 4">Belongs to the intermediate filament family.</text>
</comment>
<dbReference type="PANTHER" id="PTHR45721">
    <property type="entry name" value="LAMIN DM0-RELATED"/>
    <property type="match status" value="1"/>
</dbReference>
<dbReference type="GO" id="GO:0006998">
    <property type="term" value="P:nuclear envelope organization"/>
    <property type="evidence" value="ECO:0007669"/>
    <property type="project" value="TreeGrafter"/>
</dbReference>
<evidence type="ECO:0000313" key="9">
    <source>
        <dbReference type="RefSeq" id="XP_029649219.1"/>
    </source>
</evidence>
<organism evidence="8 9">
    <name type="scientific">Octopus sinensis</name>
    <name type="common">East Asian common octopus</name>
    <dbReference type="NCBI Taxonomy" id="2607531"/>
    <lineage>
        <taxon>Eukaryota</taxon>
        <taxon>Metazoa</taxon>
        <taxon>Spiralia</taxon>
        <taxon>Lophotrochozoa</taxon>
        <taxon>Mollusca</taxon>
        <taxon>Cephalopoda</taxon>
        <taxon>Coleoidea</taxon>
        <taxon>Octopodiformes</taxon>
        <taxon>Octopoda</taxon>
        <taxon>Incirrata</taxon>
        <taxon>Octopodidae</taxon>
        <taxon>Octopus</taxon>
    </lineage>
</organism>
<dbReference type="GO" id="GO:0005882">
    <property type="term" value="C:intermediate filament"/>
    <property type="evidence" value="ECO:0007669"/>
    <property type="project" value="UniProtKB-UniRule"/>
</dbReference>
<dbReference type="KEGG" id="osn:115222952"/>
<dbReference type="AlphaFoldDB" id="A0A6P7TDP0"/>
<dbReference type="GO" id="GO:0051664">
    <property type="term" value="P:nuclear pore localization"/>
    <property type="evidence" value="ECO:0007669"/>
    <property type="project" value="TreeGrafter"/>
</dbReference>
<protein>
    <submittedName>
        <fullName evidence="9">70 kDa neurofilament protein</fullName>
    </submittedName>
</protein>
<dbReference type="PROSITE" id="PS51842">
    <property type="entry name" value="IF_ROD_2"/>
    <property type="match status" value="1"/>
</dbReference>
<dbReference type="PROSITE" id="PS00226">
    <property type="entry name" value="IF_ROD_1"/>
    <property type="match status" value="1"/>
</dbReference>
<feature type="coiled-coil region" evidence="5">
    <location>
        <begin position="316"/>
        <end position="403"/>
    </location>
</feature>
<dbReference type="InterPro" id="IPR018039">
    <property type="entry name" value="IF_conserved"/>
</dbReference>
<evidence type="ECO:0000256" key="3">
    <source>
        <dbReference type="PIRNR" id="PIRNR005546"/>
    </source>
</evidence>
<dbReference type="PIRSF" id="PIRSF005546">
    <property type="entry name" value="Intermed_filamnt_Ifb-2"/>
    <property type="match status" value="1"/>
</dbReference>
<dbReference type="InterPro" id="IPR039008">
    <property type="entry name" value="IF_rod_dom"/>
</dbReference>
<reference evidence="9" key="1">
    <citation type="submission" date="2025-08" db="UniProtKB">
        <authorList>
            <consortium name="RefSeq"/>
        </authorList>
    </citation>
    <scope>IDENTIFICATION</scope>
</reference>
<dbReference type="InterPro" id="IPR016451">
    <property type="entry name" value="Intermed_filament_ifa/ifb"/>
</dbReference>
<dbReference type="GO" id="GO:0090435">
    <property type="term" value="P:protein localization to nuclear envelope"/>
    <property type="evidence" value="ECO:0007669"/>
    <property type="project" value="TreeGrafter"/>
</dbReference>
<dbReference type="GO" id="GO:0031507">
    <property type="term" value="P:heterochromatin formation"/>
    <property type="evidence" value="ECO:0007669"/>
    <property type="project" value="TreeGrafter"/>
</dbReference>
<gene>
    <name evidence="9" type="primary">LOC115222952</name>
</gene>
<accession>A0A6P7TDP0</accession>
<keyword evidence="8" id="KW-1185">Reference proteome</keyword>
<feature type="domain" description="IF rod" evidence="7">
    <location>
        <begin position="66"/>
        <end position="418"/>
    </location>
</feature>
<dbReference type="SMART" id="SM01391">
    <property type="entry name" value="Filament"/>
    <property type="match status" value="1"/>
</dbReference>
<dbReference type="InterPro" id="IPR036415">
    <property type="entry name" value="Lamin_tail_dom_sf"/>
</dbReference>
<dbReference type="Gene3D" id="1.20.5.1160">
    <property type="entry name" value="Vasodilator-stimulated phosphoprotein"/>
    <property type="match status" value="1"/>
</dbReference>
<keyword evidence="2 3" id="KW-0175">Coiled coil</keyword>
<proteinExistence type="inferred from homology"/>
<dbReference type="SUPFAM" id="SSF74853">
    <property type="entry name" value="Lamin A/C globular tail domain"/>
    <property type="match status" value="1"/>
</dbReference>
<name>A0A6P7TDP0_9MOLL</name>
<sequence>MNYSKTSYRKSMGTSSYPTATTKIIRKSRVSSVGSNYGSPLHFKDGVVSSLSSKGATDIKCTREKEKKEMQDLNERFANYIEKVRFLETENKALKEALKKQKRDFNIEPMKAMYQTEIDELKKQLLTTTDENATLKARIATLEEEMEGLNGQIRHLKDVNEEQQNTIENLNEEISRRMSECEMLRRKVQELEKQLSDWKTRHSHLDSQLQALRIELQEETASRLAESTRAQSLEDELNFLKDIYETEIKEYKALLAKDNSFPDMREYWTSEMGSCIKEISQEYESQLEALASSLEARYESQISEIRMGTSKGAVELTQLTDENRRLKMQKSELEDRIRDLETQLAQLTGQLRSVTMELETTINDLDHEKEAHRNDVERLQLELEGLMKELQDLMDAKLSMELEIAAYRKLLEGEEHRISHSSMVSSIGGFQSSSEEALSNAIMQRSTAFKSSMSAEGSIANMGAARITVHRSSSGPVAVVEIETNGQYISLEETGARKIGRPTNLKGWTLERQMEQGGKLLSHKFTDDVIFTGKIPIKVWGSKYSSSASKNDIVSHINEWGSATAVSKTVLKDENNMEKAVFIIKSISDRN</sequence>
<dbReference type="GO" id="GO:0005200">
    <property type="term" value="F:structural constituent of cytoskeleton"/>
    <property type="evidence" value="ECO:0007669"/>
    <property type="project" value="TreeGrafter"/>
</dbReference>